<dbReference type="Gene3D" id="1.10.760.10">
    <property type="entry name" value="Cytochrome c-like domain"/>
    <property type="match status" value="1"/>
</dbReference>
<dbReference type="RefSeq" id="WP_066692736.1">
    <property type="nucleotide sequence ID" value="NZ_CP117025.1"/>
</dbReference>
<evidence type="ECO:0000259" key="7">
    <source>
        <dbReference type="PROSITE" id="PS51007"/>
    </source>
</evidence>
<evidence type="ECO:0000256" key="1">
    <source>
        <dbReference type="ARBA" id="ARBA00022448"/>
    </source>
</evidence>
<dbReference type="InterPro" id="IPR009056">
    <property type="entry name" value="Cyt_c-like_dom"/>
</dbReference>
<evidence type="ECO:0000256" key="5">
    <source>
        <dbReference type="ARBA" id="ARBA00023004"/>
    </source>
</evidence>
<dbReference type="EMBL" id="LQQO01000034">
    <property type="protein sequence ID" value="KZE11759.1"/>
    <property type="molecule type" value="Genomic_DNA"/>
</dbReference>
<protein>
    <submittedName>
        <fullName evidence="8">Cytochrome C</fullName>
    </submittedName>
</protein>
<name>A0ABR5YCU4_9SPHN</name>
<gene>
    <name evidence="8" type="ORF">AVT10_05890</name>
</gene>
<evidence type="ECO:0000313" key="8">
    <source>
        <dbReference type="EMBL" id="KZE11759.1"/>
    </source>
</evidence>
<keyword evidence="1" id="KW-0813">Transport</keyword>
<dbReference type="PANTHER" id="PTHR11961">
    <property type="entry name" value="CYTOCHROME C"/>
    <property type="match status" value="1"/>
</dbReference>
<sequence>MRRLAMVALLLLAGCGGGDADRAGRLRSVGPNPDLAALLRVANVDAGRRAFGQCAACHTIGAGGQSLAGPNLHAMMGRAVASNPRFGYTQALIDHGGRWNAARMDAWLAAPAGVVPGTRMAFAGVRDPMERADLIAYLQSESR</sequence>
<keyword evidence="9" id="KW-1185">Reference proteome</keyword>
<dbReference type="Pfam" id="PF00034">
    <property type="entry name" value="Cytochrom_C"/>
    <property type="match status" value="1"/>
</dbReference>
<keyword evidence="4" id="KW-0249">Electron transport</keyword>
<dbReference type="InterPro" id="IPR002327">
    <property type="entry name" value="Cyt_c_1A/1B"/>
</dbReference>
<organism evidence="8 9">
    <name type="scientific">Sphingomonas hankookensis</name>
    <dbReference type="NCBI Taxonomy" id="563996"/>
    <lineage>
        <taxon>Bacteria</taxon>
        <taxon>Pseudomonadati</taxon>
        <taxon>Pseudomonadota</taxon>
        <taxon>Alphaproteobacteria</taxon>
        <taxon>Sphingomonadales</taxon>
        <taxon>Sphingomonadaceae</taxon>
        <taxon>Sphingomonas</taxon>
    </lineage>
</organism>
<evidence type="ECO:0000256" key="6">
    <source>
        <dbReference type="PROSITE-ProRule" id="PRU00433"/>
    </source>
</evidence>
<proteinExistence type="predicted"/>
<evidence type="ECO:0000256" key="3">
    <source>
        <dbReference type="ARBA" id="ARBA00022723"/>
    </source>
</evidence>
<accession>A0ABR5YCU4</accession>
<evidence type="ECO:0000313" key="9">
    <source>
        <dbReference type="Proteomes" id="UP000076609"/>
    </source>
</evidence>
<dbReference type="PROSITE" id="PS51007">
    <property type="entry name" value="CYTC"/>
    <property type="match status" value="1"/>
</dbReference>
<evidence type="ECO:0000256" key="2">
    <source>
        <dbReference type="ARBA" id="ARBA00022617"/>
    </source>
</evidence>
<dbReference type="InterPro" id="IPR036909">
    <property type="entry name" value="Cyt_c-like_dom_sf"/>
</dbReference>
<feature type="domain" description="Cytochrome c" evidence="7">
    <location>
        <begin position="42"/>
        <end position="142"/>
    </location>
</feature>
<dbReference type="PRINTS" id="PR00604">
    <property type="entry name" value="CYTCHRMECIAB"/>
</dbReference>
<dbReference type="PROSITE" id="PS51257">
    <property type="entry name" value="PROKAR_LIPOPROTEIN"/>
    <property type="match status" value="1"/>
</dbReference>
<dbReference type="Proteomes" id="UP000076609">
    <property type="component" value="Unassembled WGS sequence"/>
</dbReference>
<keyword evidence="2 6" id="KW-0349">Heme</keyword>
<keyword evidence="3 6" id="KW-0479">Metal-binding</keyword>
<reference evidence="9" key="1">
    <citation type="submission" date="2016-01" db="EMBL/GenBank/DDBJ databases">
        <title>Draft genome of Chromobacterium sp. F49.</title>
        <authorList>
            <person name="Hong K.W."/>
        </authorList>
    </citation>
    <scope>NUCLEOTIDE SEQUENCE [LARGE SCALE GENOMIC DNA]</scope>
    <source>
        <strain evidence="9">CN3</strain>
    </source>
</reference>
<evidence type="ECO:0000256" key="4">
    <source>
        <dbReference type="ARBA" id="ARBA00022982"/>
    </source>
</evidence>
<keyword evidence="5 6" id="KW-0408">Iron</keyword>
<dbReference type="SUPFAM" id="SSF46626">
    <property type="entry name" value="Cytochrome c"/>
    <property type="match status" value="1"/>
</dbReference>
<comment type="caution">
    <text evidence="8">The sequence shown here is derived from an EMBL/GenBank/DDBJ whole genome shotgun (WGS) entry which is preliminary data.</text>
</comment>